<protein>
    <recommendedName>
        <fullName evidence="7">THAP-type domain-containing protein</fullName>
    </recommendedName>
</protein>
<dbReference type="SMART" id="SM00980">
    <property type="entry name" value="THAP"/>
    <property type="match status" value="1"/>
</dbReference>
<evidence type="ECO:0000256" key="6">
    <source>
        <dbReference type="PROSITE-ProRule" id="PRU00309"/>
    </source>
</evidence>
<organism evidence="8 9">
    <name type="scientific">Mytilus galloprovincialis</name>
    <name type="common">Mediterranean mussel</name>
    <dbReference type="NCBI Taxonomy" id="29158"/>
    <lineage>
        <taxon>Eukaryota</taxon>
        <taxon>Metazoa</taxon>
        <taxon>Spiralia</taxon>
        <taxon>Lophotrochozoa</taxon>
        <taxon>Mollusca</taxon>
        <taxon>Bivalvia</taxon>
        <taxon>Autobranchia</taxon>
        <taxon>Pteriomorphia</taxon>
        <taxon>Mytilida</taxon>
        <taxon>Mytiloidea</taxon>
        <taxon>Mytilidae</taxon>
        <taxon>Mytilinae</taxon>
        <taxon>Mytilus</taxon>
    </lineage>
</organism>
<dbReference type="GO" id="GO:0008270">
    <property type="term" value="F:zinc ion binding"/>
    <property type="evidence" value="ECO:0007669"/>
    <property type="project" value="UniProtKB-KW"/>
</dbReference>
<dbReference type="Pfam" id="PF05485">
    <property type="entry name" value="THAP"/>
    <property type="match status" value="1"/>
</dbReference>
<evidence type="ECO:0000256" key="1">
    <source>
        <dbReference type="ARBA" id="ARBA00001968"/>
    </source>
</evidence>
<dbReference type="GO" id="GO:0003677">
    <property type="term" value="F:DNA binding"/>
    <property type="evidence" value="ECO:0007669"/>
    <property type="project" value="UniProtKB-UniRule"/>
</dbReference>
<dbReference type="PANTHER" id="PTHR23080">
    <property type="entry name" value="THAP DOMAIN PROTEIN"/>
    <property type="match status" value="1"/>
</dbReference>
<dbReference type="Proteomes" id="UP000596742">
    <property type="component" value="Unassembled WGS sequence"/>
</dbReference>
<evidence type="ECO:0000256" key="2">
    <source>
        <dbReference type="ARBA" id="ARBA00022723"/>
    </source>
</evidence>
<evidence type="ECO:0000313" key="8">
    <source>
        <dbReference type="EMBL" id="VDI84304.1"/>
    </source>
</evidence>
<keyword evidence="2" id="KW-0479">Metal-binding</keyword>
<dbReference type="PROSITE" id="PS50950">
    <property type="entry name" value="ZF_THAP"/>
    <property type="match status" value="1"/>
</dbReference>
<sequence length="452" mass="51672">MPSYCCVPGCKESGGHKFPSDKELNLKWRVAIRRTNETRGLWRPGKHDIVCHNHFTLSDYKNTLLGDKSRLKKDVVPSVFPFRQEAIVSPRALRMKSRDHGDLVSKDKSMEGIENGIQYEVEIETTSNERPIEVTDESDIGKVAEDKNVQCGLLGDYSIENFINNPKAVSYYTGFICYDHFIFLFHSLGPAAYELNYKCVKLKPKDQLFLTLMKIRCGKEDFELSLFFNISESTVSRTINTWINFLYFQLKDLDIWPSRQVVDEFMPVDFGRKFPTTRVILDATEIPIQKPSDVNNQSVTWSSYKHSNTIKTMVGCTPRGAVSYVSDCYGGSVSDRQIIENSHLLENEIFDSGDSIMADRGIMVQDLFANQNVFVNTPTMLKGKSQLEPEEIIKDRRVASKRIHSERVIGLSKRFKILKYELSSSKFPLSNRIVFVCFALLNFKNAIVDKLA</sequence>
<feature type="domain" description="THAP-type" evidence="7">
    <location>
        <begin position="1"/>
        <end position="80"/>
    </location>
</feature>
<evidence type="ECO:0000259" key="7">
    <source>
        <dbReference type="PROSITE" id="PS50950"/>
    </source>
</evidence>
<dbReference type="OrthoDB" id="6272738at2759"/>
<evidence type="ECO:0000256" key="3">
    <source>
        <dbReference type="ARBA" id="ARBA00022771"/>
    </source>
</evidence>
<keyword evidence="3 6" id="KW-0863">Zinc-finger</keyword>
<keyword evidence="9" id="KW-1185">Reference proteome</keyword>
<dbReference type="Pfam" id="PF13359">
    <property type="entry name" value="DDE_Tnp_4"/>
    <property type="match status" value="1"/>
</dbReference>
<accession>A0A8B6HV53</accession>
<comment type="cofactor">
    <cofactor evidence="1">
        <name>a divalent metal cation</name>
        <dbReference type="ChEBI" id="CHEBI:60240"/>
    </cofactor>
</comment>
<dbReference type="InterPro" id="IPR027805">
    <property type="entry name" value="Transposase_HTH_dom"/>
</dbReference>
<proteinExistence type="predicted"/>
<dbReference type="InterPro" id="IPR027806">
    <property type="entry name" value="HARBI1_dom"/>
</dbReference>
<comment type="caution">
    <text evidence="8">The sequence shown here is derived from an EMBL/GenBank/DDBJ whole genome shotgun (WGS) entry which is preliminary data.</text>
</comment>
<keyword evidence="4" id="KW-0862">Zinc</keyword>
<dbReference type="Pfam" id="PF13613">
    <property type="entry name" value="HTH_Tnp_4"/>
    <property type="match status" value="1"/>
</dbReference>
<dbReference type="PANTHER" id="PTHR23080:SF133">
    <property type="entry name" value="SI:CH211-262I1.5-RELATED"/>
    <property type="match status" value="1"/>
</dbReference>
<evidence type="ECO:0000256" key="4">
    <source>
        <dbReference type="ARBA" id="ARBA00022833"/>
    </source>
</evidence>
<name>A0A8B6HV53_MYTGA</name>
<dbReference type="EMBL" id="UYJE01010558">
    <property type="protein sequence ID" value="VDI84304.1"/>
    <property type="molecule type" value="Genomic_DNA"/>
</dbReference>
<dbReference type="InterPro" id="IPR006612">
    <property type="entry name" value="THAP_Znf"/>
</dbReference>
<dbReference type="SUPFAM" id="SSF57716">
    <property type="entry name" value="Glucocorticoid receptor-like (DNA-binding domain)"/>
    <property type="match status" value="1"/>
</dbReference>
<keyword evidence="5 6" id="KW-0238">DNA-binding</keyword>
<gene>
    <name evidence="8" type="ORF">MGAL_10B049278</name>
</gene>
<reference evidence="8" key="1">
    <citation type="submission" date="2018-11" db="EMBL/GenBank/DDBJ databases">
        <authorList>
            <person name="Alioto T."/>
            <person name="Alioto T."/>
        </authorList>
    </citation>
    <scope>NUCLEOTIDE SEQUENCE</scope>
</reference>
<evidence type="ECO:0000256" key="5">
    <source>
        <dbReference type="ARBA" id="ARBA00023125"/>
    </source>
</evidence>
<dbReference type="AlphaFoldDB" id="A0A8B6HV53"/>
<evidence type="ECO:0000313" key="9">
    <source>
        <dbReference type="Proteomes" id="UP000596742"/>
    </source>
</evidence>